<dbReference type="InterPro" id="IPR016161">
    <property type="entry name" value="Ald_DH/histidinol_DH"/>
</dbReference>
<name>A0ABU0AAF0_9BACI</name>
<dbReference type="Proteomes" id="UP001238088">
    <property type="component" value="Unassembled WGS sequence"/>
</dbReference>
<feature type="domain" description="Aldehyde dehydrogenase" evidence="1">
    <location>
        <begin position="8"/>
        <end position="92"/>
    </location>
</feature>
<dbReference type="SUPFAM" id="SSF53720">
    <property type="entry name" value="ALDH-like"/>
    <property type="match status" value="1"/>
</dbReference>
<evidence type="ECO:0000313" key="2">
    <source>
        <dbReference type="EMBL" id="MDQ0268217.1"/>
    </source>
</evidence>
<comment type="caution">
    <text evidence="2">The sequence shown here is derived from an EMBL/GenBank/DDBJ whole genome shotgun (WGS) entry which is preliminary data.</text>
</comment>
<evidence type="ECO:0000313" key="3">
    <source>
        <dbReference type="Proteomes" id="UP001238088"/>
    </source>
</evidence>
<protein>
    <submittedName>
        <fullName evidence="2">Acyl-CoA reductase-like NAD-dependent aldehyde dehydrogenase</fullName>
    </submittedName>
</protein>
<dbReference type="RefSeq" id="WP_307470811.1">
    <property type="nucleotide sequence ID" value="NZ_JAUSUB010000001.1"/>
</dbReference>
<reference evidence="2 3" key="1">
    <citation type="submission" date="2023-07" db="EMBL/GenBank/DDBJ databases">
        <title>Genomic Encyclopedia of Type Strains, Phase IV (KMG-IV): sequencing the most valuable type-strain genomes for metagenomic binning, comparative biology and taxonomic classification.</title>
        <authorList>
            <person name="Goeker M."/>
        </authorList>
    </citation>
    <scope>NUCLEOTIDE SEQUENCE [LARGE SCALE GENOMIC DNA]</scope>
    <source>
        <strain evidence="2 3">DSM 23494</strain>
    </source>
</reference>
<evidence type="ECO:0000259" key="1">
    <source>
        <dbReference type="Pfam" id="PF00171"/>
    </source>
</evidence>
<dbReference type="InterPro" id="IPR015590">
    <property type="entry name" value="Aldehyde_DH_dom"/>
</dbReference>
<organism evidence="2 3">
    <name type="scientific">Cytobacillus purgationiresistens</name>
    <dbReference type="NCBI Taxonomy" id="863449"/>
    <lineage>
        <taxon>Bacteria</taxon>
        <taxon>Bacillati</taxon>
        <taxon>Bacillota</taxon>
        <taxon>Bacilli</taxon>
        <taxon>Bacillales</taxon>
        <taxon>Bacillaceae</taxon>
        <taxon>Cytobacillus</taxon>
    </lineage>
</organism>
<proteinExistence type="predicted"/>
<keyword evidence="3" id="KW-1185">Reference proteome</keyword>
<dbReference type="InterPro" id="IPR016163">
    <property type="entry name" value="Ald_DH_C"/>
</dbReference>
<sequence>MRSSPKLTVKEKIFGPVVCVIKFKVDGDVAGGVWSGDLAQLACSSFRVLEQLLLMGWASHMVGSAFGGYKKSGLRRESYNTTLDHFSEIQTISFRY</sequence>
<dbReference type="Pfam" id="PF00171">
    <property type="entry name" value="Aldedh"/>
    <property type="match status" value="1"/>
</dbReference>
<dbReference type="EMBL" id="JAUSUB010000001">
    <property type="protein sequence ID" value="MDQ0268217.1"/>
    <property type="molecule type" value="Genomic_DNA"/>
</dbReference>
<gene>
    <name evidence="2" type="ORF">J2S17_000086</name>
</gene>
<dbReference type="Gene3D" id="3.40.309.10">
    <property type="entry name" value="Aldehyde Dehydrogenase, Chain A, domain 2"/>
    <property type="match status" value="1"/>
</dbReference>
<accession>A0ABU0AAF0</accession>